<accession>A0ABQ1RFG4</accession>
<dbReference type="PANTHER" id="PTHR42727">
    <property type="entry name" value="PHOSPHATE TRANSPORT SYSTEM PERMEASE PROTEIN"/>
    <property type="match status" value="1"/>
</dbReference>
<dbReference type="SUPFAM" id="SSF161098">
    <property type="entry name" value="MetI-like"/>
    <property type="match status" value="2"/>
</dbReference>
<dbReference type="Gene3D" id="1.10.3720.10">
    <property type="entry name" value="MetI-like"/>
    <property type="match status" value="1"/>
</dbReference>
<keyword evidence="2 5" id="KW-0812">Transmembrane</keyword>
<dbReference type="RefSeq" id="WP_099034459.1">
    <property type="nucleotide sequence ID" value="NZ_BMGJ01000007.1"/>
</dbReference>
<feature type="transmembrane region" description="Helical" evidence="5">
    <location>
        <begin position="599"/>
        <end position="621"/>
    </location>
</feature>
<keyword evidence="3 5" id="KW-1133">Transmembrane helix</keyword>
<evidence type="ECO:0000256" key="3">
    <source>
        <dbReference type="ARBA" id="ARBA00022989"/>
    </source>
</evidence>
<proteinExistence type="inferred from homology"/>
<sequence>MQLSQQQSHKGRAWRDKMAGRIITVGGLTVLVTLAVLIWHLLYVTSPLLLTPSLKSVNSWSVPQNEQLLLLEDVSAGRTVLSMAEDCQLNLYQAKAPRSSDMELLKTLPQSCQVSTRALHHGGERYLFQLGGDGLIRMERLIRVAQRIERMQELSFLVKPALPEVIQHWQVALSQRWLTVAIQSDQQWHIHWVSRDRPLDNFTQELDGSGRLLLLPSVKSALWYEDNQAVFTSPDSSQRIVTQQPIETVTAFPDHKAVLIGLEGGEVQKWSSFNQQGQFVYQQIYTLPEQVSIRQMQMFSGKDLGVILSHEQELLLFLGSTGEILQRHTLDKPARGFFLSGNKLFVHHNSSIEQWHIDHASSIVSFESLWEKVWYHGYEEPDYIWQSTTSADTAQAKYSLVPLVVGSLKAALFALMVAIPLALGAAIYTAYFVPDSLRSWLKPGIEMLEAVPSVVIGFIAAIWLVPVVEHHMLAIVLFLWGLPVGLIISAFLQKPVSRWFSLKWQSGWELIMAVPLVLLIAWLAFESGGSLQQWLWPQGWFTDSHTYSSKNALVVALALGLAIVPSIYSLAEDAIYEVPSHLRQASFALGATRAQTLRYVVLVAAYPGIFSSVMLGLSRAFGETMIVLMVTGNTPVADWDPFSGLRALTANIAIELPEAEVNSIHYRILFFTALLLFAFTFVINTLAELIRGRLRRHYQNV</sequence>
<protein>
    <submittedName>
        <fullName evidence="7">Phosphate ABC transporter permease</fullName>
    </submittedName>
</protein>
<dbReference type="InterPro" id="IPR000515">
    <property type="entry name" value="MetI-like"/>
</dbReference>
<evidence type="ECO:0000256" key="5">
    <source>
        <dbReference type="RuleBase" id="RU363032"/>
    </source>
</evidence>
<evidence type="ECO:0000313" key="8">
    <source>
        <dbReference type="Proteomes" id="UP000614272"/>
    </source>
</evidence>
<reference evidence="8" key="1">
    <citation type="journal article" date="2019" name="Int. J. Syst. Evol. Microbiol.">
        <title>The Global Catalogue of Microorganisms (GCM) 10K type strain sequencing project: providing services to taxonomists for standard genome sequencing and annotation.</title>
        <authorList>
            <consortium name="The Broad Institute Genomics Platform"/>
            <consortium name="The Broad Institute Genome Sequencing Center for Infectious Disease"/>
            <person name="Wu L."/>
            <person name="Ma J."/>
        </authorList>
    </citation>
    <scope>NUCLEOTIDE SEQUENCE [LARGE SCALE GENOMIC DNA]</scope>
    <source>
        <strain evidence="8">CGMCC 1.12923</strain>
    </source>
</reference>
<dbReference type="PROSITE" id="PS50928">
    <property type="entry name" value="ABC_TM1"/>
    <property type="match status" value="1"/>
</dbReference>
<dbReference type="Pfam" id="PF00528">
    <property type="entry name" value="BPD_transp_1"/>
    <property type="match status" value="1"/>
</dbReference>
<feature type="transmembrane region" description="Helical" evidence="5">
    <location>
        <begin position="552"/>
        <end position="571"/>
    </location>
</feature>
<gene>
    <name evidence="7" type="ORF">GCM10011357_21530</name>
</gene>
<comment type="caution">
    <text evidence="7">The sequence shown here is derived from an EMBL/GenBank/DDBJ whole genome shotgun (WGS) entry which is preliminary data.</text>
</comment>
<evidence type="ECO:0000256" key="2">
    <source>
        <dbReference type="ARBA" id="ARBA00022692"/>
    </source>
</evidence>
<keyword evidence="4 5" id="KW-0472">Membrane</keyword>
<feature type="transmembrane region" description="Helical" evidence="5">
    <location>
        <begin position="664"/>
        <end position="687"/>
    </location>
</feature>
<keyword evidence="5" id="KW-0813">Transport</keyword>
<keyword evidence="8" id="KW-1185">Reference proteome</keyword>
<dbReference type="CDD" id="cd06261">
    <property type="entry name" value="TM_PBP2"/>
    <property type="match status" value="1"/>
</dbReference>
<evidence type="ECO:0000259" key="6">
    <source>
        <dbReference type="PROSITE" id="PS50928"/>
    </source>
</evidence>
<comment type="subcellular location">
    <subcellularLocation>
        <location evidence="1 5">Cell membrane</location>
        <topology evidence="1 5">Multi-pass membrane protein</topology>
    </subcellularLocation>
</comment>
<evidence type="ECO:0000256" key="1">
    <source>
        <dbReference type="ARBA" id="ARBA00004651"/>
    </source>
</evidence>
<dbReference type="EMBL" id="BMGJ01000007">
    <property type="protein sequence ID" value="GGD66000.1"/>
    <property type="molecule type" value="Genomic_DNA"/>
</dbReference>
<feature type="domain" description="ABC transmembrane type-1" evidence="6">
    <location>
        <begin position="404"/>
        <end position="687"/>
    </location>
</feature>
<feature type="transmembrane region" description="Helical" evidence="5">
    <location>
        <begin position="504"/>
        <end position="525"/>
    </location>
</feature>
<evidence type="ECO:0000256" key="4">
    <source>
        <dbReference type="ARBA" id="ARBA00023136"/>
    </source>
</evidence>
<organism evidence="7 8">
    <name type="scientific">Lacimicrobium alkaliphilum</name>
    <dbReference type="NCBI Taxonomy" id="1526571"/>
    <lineage>
        <taxon>Bacteria</taxon>
        <taxon>Pseudomonadati</taxon>
        <taxon>Pseudomonadota</taxon>
        <taxon>Gammaproteobacteria</taxon>
        <taxon>Alteromonadales</taxon>
        <taxon>Alteromonadaceae</taxon>
        <taxon>Lacimicrobium</taxon>
    </lineage>
</organism>
<dbReference type="PANTHER" id="PTHR42727:SF1">
    <property type="entry name" value="PHOSPHATE TRANSPORT SYSTEM PERMEASE"/>
    <property type="match status" value="1"/>
</dbReference>
<feature type="transmembrane region" description="Helical" evidence="5">
    <location>
        <begin position="410"/>
        <end position="433"/>
    </location>
</feature>
<comment type="similarity">
    <text evidence="5">Belongs to the binding-protein-dependent transport system permease family.</text>
</comment>
<feature type="transmembrane region" description="Helical" evidence="5">
    <location>
        <begin position="471"/>
        <end position="492"/>
    </location>
</feature>
<dbReference type="InterPro" id="IPR035906">
    <property type="entry name" value="MetI-like_sf"/>
</dbReference>
<evidence type="ECO:0000313" key="7">
    <source>
        <dbReference type="EMBL" id="GGD66000.1"/>
    </source>
</evidence>
<feature type="transmembrane region" description="Helical" evidence="5">
    <location>
        <begin position="21"/>
        <end position="42"/>
    </location>
</feature>
<name>A0ABQ1RFG4_9ALTE</name>
<dbReference type="Proteomes" id="UP000614272">
    <property type="component" value="Unassembled WGS sequence"/>
</dbReference>
<feature type="transmembrane region" description="Helical" evidence="5">
    <location>
        <begin position="445"/>
        <end position="465"/>
    </location>
</feature>